<name>A0A552WNH2_9MICO</name>
<dbReference type="Proteomes" id="UP000318693">
    <property type="component" value="Unassembled WGS sequence"/>
</dbReference>
<dbReference type="PANTHER" id="PTHR34107">
    <property type="entry name" value="SLL0198 PROTEIN-RELATED"/>
    <property type="match status" value="1"/>
</dbReference>
<dbReference type="Gene3D" id="3.90.1570.10">
    <property type="entry name" value="tt1808, chain A"/>
    <property type="match status" value="1"/>
</dbReference>
<keyword evidence="4" id="KW-1185">Reference proteome</keyword>
<feature type="region of interest" description="Disordered" evidence="1">
    <location>
        <begin position="100"/>
        <end position="119"/>
    </location>
</feature>
<evidence type="ECO:0000313" key="3">
    <source>
        <dbReference type="EMBL" id="TRW44257.1"/>
    </source>
</evidence>
<evidence type="ECO:0000313" key="4">
    <source>
        <dbReference type="Proteomes" id="UP000318693"/>
    </source>
</evidence>
<sequence length="119" mass="12827">MDALAEDTVLQPNVLVAERANLTERDLAAAPVLAVEVLSPSTRLIDLTLKRVRYEAAGTSSYWVVDPEEPAVTAWELVTGRYVEVADVTGTENVCGTGTVRRRDHPGRADRLASSAGHV</sequence>
<dbReference type="Pfam" id="PF05685">
    <property type="entry name" value="Uma2"/>
    <property type="match status" value="1"/>
</dbReference>
<reference evidence="3 4" key="1">
    <citation type="submission" date="2019-07" db="EMBL/GenBank/DDBJ databases">
        <title>Georgenia wutianyii sp. nov. and Georgenia *** sp. nov. isolated from plateau pika (Ochotona curzoniae) in the Qinghai-Tibet plateau of China.</title>
        <authorList>
            <person name="Tian Z."/>
        </authorList>
    </citation>
    <scope>NUCLEOTIDE SEQUENCE [LARGE SCALE GENOMIC DNA]</scope>
    <source>
        <strain evidence="3 4">Z446</strain>
    </source>
</reference>
<dbReference type="CDD" id="cd06260">
    <property type="entry name" value="DUF820-like"/>
    <property type="match status" value="1"/>
</dbReference>
<protein>
    <submittedName>
        <fullName evidence="3">Uma2 family endonuclease</fullName>
    </submittedName>
</protein>
<dbReference type="SUPFAM" id="SSF52980">
    <property type="entry name" value="Restriction endonuclease-like"/>
    <property type="match status" value="1"/>
</dbReference>
<evidence type="ECO:0000256" key="1">
    <source>
        <dbReference type="SAM" id="MobiDB-lite"/>
    </source>
</evidence>
<keyword evidence="3" id="KW-0255">Endonuclease</keyword>
<dbReference type="AlphaFoldDB" id="A0A552WNH2"/>
<dbReference type="InterPro" id="IPR012296">
    <property type="entry name" value="Nuclease_put_TT1808"/>
</dbReference>
<dbReference type="GO" id="GO:0004519">
    <property type="term" value="F:endonuclease activity"/>
    <property type="evidence" value="ECO:0007669"/>
    <property type="project" value="UniProtKB-KW"/>
</dbReference>
<dbReference type="EMBL" id="VJXR01000049">
    <property type="protein sequence ID" value="TRW44257.1"/>
    <property type="molecule type" value="Genomic_DNA"/>
</dbReference>
<organism evidence="3 4">
    <name type="scientific">Georgenia yuyongxinii</name>
    <dbReference type="NCBI Taxonomy" id="2589797"/>
    <lineage>
        <taxon>Bacteria</taxon>
        <taxon>Bacillati</taxon>
        <taxon>Actinomycetota</taxon>
        <taxon>Actinomycetes</taxon>
        <taxon>Micrococcales</taxon>
        <taxon>Bogoriellaceae</taxon>
        <taxon>Georgenia</taxon>
    </lineage>
</organism>
<dbReference type="InterPro" id="IPR008538">
    <property type="entry name" value="Uma2"/>
</dbReference>
<keyword evidence="3" id="KW-0378">Hydrolase</keyword>
<evidence type="ECO:0000259" key="2">
    <source>
        <dbReference type="Pfam" id="PF05685"/>
    </source>
</evidence>
<dbReference type="RefSeq" id="WP_143419176.1">
    <property type="nucleotide sequence ID" value="NZ_VJXR01000049.1"/>
</dbReference>
<keyword evidence="3" id="KW-0540">Nuclease</keyword>
<dbReference type="InterPro" id="IPR011335">
    <property type="entry name" value="Restrct_endonuc-II-like"/>
</dbReference>
<proteinExistence type="predicted"/>
<comment type="caution">
    <text evidence="3">The sequence shown here is derived from an EMBL/GenBank/DDBJ whole genome shotgun (WGS) entry which is preliminary data.</text>
</comment>
<gene>
    <name evidence="3" type="ORF">FJ693_14420</name>
</gene>
<dbReference type="PANTHER" id="PTHR34107:SF4">
    <property type="entry name" value="SLL1222 PROTEIN"/>
    <property type="match status" value="1"/>
</dbReference>
<feature type="domain" description="Putative restriction endonuclease" evidence="2">
    <location>
        <begin position="7"/>
        <end position="92"/>
    </location>
</feature>
<accession>A0A552WNH2</accession>